<accession>A0ABV7HGA7</accession>
<dbReference type="InterPro" id="IPR041135">
    <property type="entry name" value="Nmad3"/>
</dbReference>
<name>A0ABV7HGA7_9GAMM</name>
<feature type="domain" description="Nucleotide modification associated" evidence="1">
    <location>
        <begin position="2"/>
        <end position="296"/>
    </location>
</feature>
<dbReference type="Pfam" id="PF18754">
    <property type="entry name" value="Nmad3"/>
    <property type="match status" value="1"/>
</dbReference>
<dbReference type="Proteomes" id="UP001595476">
    <property type="component" value="Unassembled WGS sequence"/>
</dbReference>
<evidence type="ECO:0000313" key="3">
    <source>
        <dbReference type="Proteomes" id="UP001595476"/>
    </source>
</evidence>
<protein>
    <recommendedName>
        <fullName evidence="1">Nucleotide modification associated domain-containing protein</fullName>
    </recommendedName>
</protein>
<dbReference type="RefSeq" id="WP_386720804.1">
    <property type="nucleotide sequence ID" value="NZ_JBHRSZ010000004.1"/>
</dbReference>
<sequence>MKLILSRKGFDSSAGGCPNPIFPDGSMLALPIPDSKSTVTYRDLQHQLPSGEVVEVSDLVSQLTKGKIKPAVGAHLDPDMISSAYSREPNWRPVLGQTGAAQGHLAKQGVDVGDVFLFFGLFRDVEPYKEGRKKARWRFVPGSKPKHLLWGWLEIGEKLIIDQTNFSSSESDRLMWLAYHPHMHGEPDANNTLYLSSAMSMFADSPLDAKRAGHGIFNRVCEELILTQPSSYKNSPNKPSFWRLPEWFYPYQTDASHKNREREPLSYHHKSNRWFEPSNGYCQLQSAARGQEFVLDVDQYPEAKTWLAGLIQRNS</sequence>
<comment type="caution">
    <text evidence="2">The sequence shown here is derived from an EMBL/GenBank/DDBJ whole genome shotgun (WGS) entry which is preliminary data.</text>
</comment>
<reference evidence="3" key="1">
    <citation type="journal article" date="2019" name="Int. J. Syst. Evol. Microbiol.">
        <title>The Global Catalogue of Microorganisms (GCM) 10K type strain sequencing project: providing services to taxonomists for standard genome sequencing and annotation.</title>
        <authorList>
            <consortium name="The Broad Institute Genomics Platform"/>
            <consortium name="The Broad Institute Genome Sequencing Center for Infectious Disease"/>
            <person name="Wu L."/>
            <person name="Ma J."/>
        </authorList>
    </citation>
    <scope>NUCLEOTIDE SEQUENCE [LARGE SCALE GENOMIC DNA]</scope>
    <source>
        <strain evidence="3">KCTC 52438</strain>
    </source>
</reference>
<gene>
    <name evidence="2" type="ORF">ACFOEK_11480</name>
</gene>
<evidence type="ECO:0000259" key="1">
    <source>
        <dbReference type="Pfam" id="PF18754"/>
    </source>
</evidence>
<keyword evidence="3" id="KW-1185">Reference proteome</keyword>
<evidence type="ECO:0000313" key="2">
    <source>
        <dbReference type="EMBL" id="MFC3151648.1"/>
    </source>
</evidence>
<proteinExistence type="predicted"/>
<organism evidence="2 3">
    <name type="scientific">Litoribrevibacter euphylliae</name>
    <dbReference type="NCBI Taxonomy" id="1834034"/>
    <lineage>
        <taxon>Bacteria</taxon>
        <taxon>Pseudomonadati</taxon>
        <taxon>Pseudomonadota</taxon>
        <taxon>Gammaproteobacteria</taxon>
        <taxon>Oceanospirillales</taxon>
        <taxon>Oceanospirillaceae</taxon>
        <taxon>Litoribrevibacter</taxon>
    </lineage>
</organism>
<dbReference type="EMBL" id="JBHRSZ010000004">
    <property type="protein sequence ID" value="MFC3151648.1"/>
    <property type="molecule type" value="Genomic_DNA"/>
</dbReference>